<accession>A0ABQ2EWQ1</accession>
<comment type="caution">
    <text evidence="2">The sequence shown here is derived from an EMBL/GenBank/DDBJ whole genome shotgun (WGS) entry which is preliminary data.</text>
</comment>
<dbReference type="Proteomes" id="UP000647587">
    <property type="component" value="Unassembled WGS sequence"/>
</dbReference>
<keyword evidence="3" id="KW-1185">Reference proteome</keyword>
<dbReference type="EMBL" id="BMPP01000009">
    <property type="protein sequence ID" value="GGK29095.1"/>
    <property type="molecule type" value="Genomic_DNA"/>
</dbReference>
<organism evidence="2 3">
    <name type="scientific">Deinococcus malanensis</name>
    <dbReference type="NCBI Taxonomy" id="1706855"/>
    <lineage>
        <taxon>Bacteria</taxon>
        <taxon>Thermotogati</taxon>
        <taxon>Deinococcota</taxon>
        <taxon>Deinococci</taxon>
        <taxon>Deinococcales</taxon>
        <taxon>Deinococcaceae</taxon>
        <taxon>Deinococcus</taxon>
    </lineage>
</organism>
<dbReference type="InterPro" id="IPR034660">
    <property type="entry name" value="DinB/YfiT-like"/>
</dbReference>
<name>A0ABQ2EWQ1_9DEIO</name>
<protein>
    <recommendedName>
        <fullName evidence="1">DinB-like domain-containing protein</fullName>
    </recommendedName>
</protein>
<sequence>MTMNPAEIYARNFLMHRGALMDLYAQLPEDQGTFSAWEGGMTFIGLADHLSGSCQRLLSMVAGETPGAVAGSATLQEARGRLETTGEQVASAIRAMSPDDLGRRVVAFGGREMPAAALLDAMVSHEAHHKGQVWMMARMIGIKPPMYVKMG</sequence>
<evidence type="ECO:0000313" key="2">
    <source>
        <dbReference type="EMBL" id="GGK29095.1"/>
    </source>
</evidence>
<reference evidence="3" key="1">
    <citation type="journal article" date="2019" name="Int. J. Syst. Evol. Microbiol.">
        <title>The Global Catalogue of Microorganisms (GCM) 10K type strain sequencing project: providing services to taxonomists for standard genome sequencing and annotation.</title>
        <authorList>
            <consortium name="The Broad Institute Genomics Platform"/>
            <consortium name="The Broad Institute Genome Sequencing Center for Infectious Disease"/>
            <person name="Wu L."/>
            <person name="Ma J."/>
        </authorList>
    </citation>
    <scope>NUCLEOTIDE SEQUENCE [LARGE SCALE GENOMIC DNA]</scope>
    <source>
        <strain evidence="3">JCM 30331</strain>
    </source>
</reference>
<dbReference type="Gene3D" id="1.20.120.450">
    <property type="entry name" value="dinb family like domain"/>
    <property type="match status" value="1"/>
</dbReference>
<dbReference type="Pfam" id="PF12867">
    <property type="entry name" value="DinB_2"/>
    <property type="match status" value="1"/>
</dbReference>
<dbReference type="RefSeq" id="WP_189008680.1">
    <property type="nucleotide sequence ID" value="NZ_BMPP01000009.1"/>
</dbReference>
<proteinExistence type="predicted"/>
<evidence type="ECO:0000313" key="3">
    <source>
        <dbReference type="Proteomes" id="UP000647587"/>
    </source>
</evidence>
<dbReference type="InterPro" id="IPR024775">
    <property type="entry name" value="DinB-like"/>
</dbReference>
<evidence type="ECO:0000259" key="1">
    <source>
        <dbReference type="Pfam" id="PF12867"/>
    </source>
</evidence>
<dbReference type="SUPFAM" id="SSF109854">
    <property type="entry name" value="DinB/YfiT-like putative metalloenzymes"/>
    <property type="match status" value="1"/>
</dbReference>
<gene>
    <name evidence="2" type="ORF">GCM10008955_23590</name>
</gene>
<feature type="domain" description="DinB-like" evidence="1">
    <location>
        <begin position="16"/>
        <end position="133"/>
    </location>
</feature>